<protein>
    <submittedName>
        <fullName evidence="2">Uncharacterized protein</fullName>
    </submittedName>
</protein>
<feature type="region of interest" description="Disordered" evidence="1">
    <location>
        <begin position="1"/>
        <end position="50"/>
    </location>
</feature>
<evidence type="ECO:0000256" key="1">
    <source>
        <dbReference type="SAM" id="MobiDB-lite"/>
    </source>
</evidence>
<dbReference type="AlphaFoldDB" id="A0A427A5A2"/>
<accession>A0A427A5A2</accession>
<dbReference type="EMBL" id="AMZH03003711">
    <property type="protein sequence ID" value="RRT71425.1"/>
    <property type="molecule type" value="Genomic_DNA"/>
</dbReference>
<feature type="compositionally biased region" description="Acidic residues" evidence="1">
    <location>
        <begin position="85"/>
        <end position="103"/>
    </location>
</feature>
<name>A0A427A5A2_ENSVE</name>
<organism evidence="2 3">
    <name type="scientific">Ensete ventricosum</name>
    <name type="common">Abyssinian banana</name>
    <name type="synonym">Musa ensete</name>
    <dbReference type="NCBI Taxonomy" id="4639"/>
    <lineage>
        <taxon>Eukaryota</taxon>
        <taxon>Viridiplantae</taxon>
        <taxon>Streptophyta</taxon>
        <taxon>Embryophyta</taxon>
        <taxon>Tracheophyta</taxon>
        <taxon>Spermatophyta</taxon>
        <taxon>Magnoliopsida</taxon>
        <taxon>Liliopsida</taxon>
        <taxon>Zingiberales</taxon>
        <taxon>Musaceae</taxon>
        <taxon>Ensete</taxon>
    </lineage>
</organism>
<proteinExistence type="predicted"/>
<gene>
    <name evidence="2" type="ORF">B296_00035548</name>
</gene>
<evidence type="ECO:0000313" key="2">
    <source>
        <dbReference type="EMBL" id="RRT71425.1"/>
    </source>
</evidence>
<dbReference type="Proteomes" id="UP000287651">
    <property type="component" value="Unassembled WGS sequence"/>
</dbReference>
<feature type="compositionally biased region" description="Low complexity" evidence="1">
    <location>
        <begin position="36"/>
        <end position="45"/>
    </location>
</feature>
<feature type="region of interest" description="Disordered" evidence="1">
    <location>
        <begin position="85"/>
        <end position="107"/>
    </location>
</feature>
<comment type="caution">
    <text evidence="2">The sequence shown here is derived from an EMBL/GenBank/DDBJ whole genome shotgun (WGS) entry which is preliminary data.</text>
</comment>
<sequence length="142" mass="16465">MAAISFTRIQEERLNQDVQRTRTTPRPAAYKPPAPSASSHPSQPKKLTREELRDRLARGLCWHCDEPRSRDHRCKRRRLLLIEPIDDSEHEEEDLEHEEEVTGEDPQPVDYMVHALACYANPQMMKVGGFLKQQPIIVLIDT</sequence>
<reference evidence="2 3" key="1">
    <citation type="journal article" date="2014" name="Agronomy (Basel)">
        <title>A Draft Genome Sequence for Ensete ventricosum, the Drought-Tolerant Tree Against Hunger.</title>
        <authorList>
            <person name="Harrison J."/>
            <person name="Moore K.A."/>
            <person name="Paszkiewicz K."/>
            <person name="Jones T."/>
            <person name="Grant M."/>
            <person name="Ambacheew D."/>
            <person name="Muzemil S."/>
            <person name="Studholme D.J."/>
        </authorList>
    </citation>
    <scope>NUCLEOTIDE SEQUENCE [LARGE SCALE GENOMIC DNA]</scope>
</reference>
<evidence type="ECO:0000313" key="3">
    <source>
        <dbReference type="Proteomes" id="UP000287651"/>
    </source>
</evidence>